<dbReference type="EMBL" id="RAZM01000092">
    <property type="protein sequence ID" value="RLT78641.1"/>
    <property type="molecule type" value="Genomic_DNA"/>
</dbReference>
<organism evidence="1 2">
    <name type="scientific">Bacteroides acidifaciens</name>
    <dbReference type="NCBI Taxonomy" id="85831"/>
    <lineage>
        <taxon>Bacteria</taxon>
        <taxon>Pseudomonadati</taxon>
        <taxon>Bacteroidota</taxon>
        <taxon>Bacteroidia</taxon>
        <taxon>Bacteroidales</taxon>
        <taxon>Bacteroidaceae</taxon>
        <taxon>Bacteroides</taxon>
    </lineage>
</organism>
<name>A0A3L7Z1W4_9BACE</name>
<gene>
    <name evidence="1" type="ORF">D7Y07_18140</name>
</gene>
<sequence length="76" mass="8711">MYFFITFVFLIGFLTNITQIARYLFNTFFNVSEGNNVYLWNPENWNVPIISPGQTKTKRETGLGLSISQAICGKPQ</sequence>
<comment type="caution">
    <text evidence="1">The sequence shown here is derived from an EMBL/GenBank/DDBJ whole genome shotgun (WGS) entry which is preliminary data.</text>
</comment>
<accession>A0A3L7Z1W4</accession>
<dbReference type="AlphaFoldDB" id="A0A3L7Z1W4"/>
<proteinExistence type="predicted"/>
<protein>
    <submittedName>
        <fullName evidence="1">Uncharacterized protein</fullName>
    </submittedName>
</protein>
<reference evidence="1 2" key="1">
    <citation type="submission" date="2018-09" db="EMBL/GenBank/DDBJ databases">
        <title>Murine metabolic-syndrome-specific gut microbial biobank.</title>
        <authorList>
            <person name="Liu C."/>
        </authorList>
    </citation>
    <scope>NUCLEOTIDE SEQUENCE [LARGE SCALE GENOMIC DNA]</scope>
    <source>
        <strain evidence="1 2">0.1X-D8-26</strain>
    </source>
</reference>
<evidence type="ECO:0000313" key="2">
    <source>
        <dbReference type="Proteomes" id="UP000267159"/>
    </source>
</evidence>
<evidence type="ECO:0000313" key="1">
    <source>
        <dbReference type="EMBL" id="RLT78641.1"/>
    </source>
</evidence>
<dbReference type="Proteomes" id="UP000267159">
    <property type="component" value="Unassembled WGS sequence"/>
</dbReference>